<dbReference type="InterPro" id="IPR001509">
    <property type="entry name" value="Epimerase_deHydtase"/>
</dbReference>
<sequence>MAKYLVTGGCGFIGSHLVDALLSRGDSVRVLDNLSTGRRANLAPAAELIVADVADLALTHAAMEGVDGCFHLAAIASVQQSVEHWYDTHRANQAGAIAVFDAARQARDGQPCPVVYASSAAVYGDNPATPLAETAATEPLTAYGADKLGCEMHGRVAWLVHRVPTTGLRFFNVYGPRQDPASPYSGVIALFSGHIAAGEPLTVFGDGEQVRDFVYVGDVVGHLLAAMSRQPQRSCVYNVCTGRATSVLELAAAIGRIAGHPPQVKHVPARAGDIRRSIGNPAAAMAALGVTAKVTLDEGLRPTLAHVFDGTPCAA</sequence>
<keyword evidence="5" id="KW-1185">Reference proteome</keyword>
<evidence type="ECO:0000313" key="4">
    <source>
        <dbReference type="EMBL" id="MFC3674843.1"/>
    </source>
</evidence>
<evidence type="ECO:0000256" key="2">
    <source>
        <dbReference type="ARBA" id="ARBA00007637"/>
    </source>
</evidence>
<comment type="pathway">
    <text evidence="1">Bacterial outer membrane biogenesis; LPS O-antigen biosynthesis.</text>
</comment>
<evidence type="ECO:0000259" key="3">
    <source>
        <dbReference type="Pfam" id="PF01370"/>
    </source>
</evidence>
<dbReference type="PANTHER" id="PTHR43000">
    <property type="entry name" value="DTDP-D-GLUCOSE 4,6-DEHYDRATASE-RELATED"/>
    <property type="match status" value="1"/>
</dbReference>
<proteinExistence type="inferred from homology"/>
<dbReference type="SUPFAM" id="SSF51735">
    <property type="entry name" value="NAD(P)-binding Rossmann-fold domains"/>
    <property type="match status" value="1"/>
</dbReference>
<dbReference type="EMBL" id="JBHRYJ010000001">
    <property type="protein sequence ID" value="MFC3674843.1"/>
    <property type="molecule type" value="Genomic_DNA"/>
</dbReference>
<dbReference type="RefSeq" id="WP_379722354.1">
    <property type="nucleotide sequence ID" value="NZ_JBHRYJ010000001.1"/>
</dbReference>
<protein>
    <submittedName>
        <fullName evidence="4">NAD-dependent epimerase/dehydratase family protein</fullName>
    </submittedName>
</protein>
<organism evidence="4 5">
    <name type="scientific">Ferrovibrio xuzhouensis</name>
    <dbReference type="NCBI Taxonomy" id="1576914"/>
    <lineage>
        <taxon>Bacteria</taxon>
        <taxon>Pseudomonadati</taxon>
        <taxon>Pseudomonadota</taxon>
        <taxon>Alphaproteobacteria</taxon>
        <taxon>Rhodospirillales</taxon>
        <taxon>Rhodospirillaceae</taxon>
        <taxon>Ferrovibrio</taxon>
    </lineage>
</organism>
<evidence type="ECO:0000256" key="1">
    <source>
        <dbReference type="ARBA" id="ARBA00005125"/>
    </source>
</evidence>
<feature type="domain" description="NAD-dependent epimerase/dehydratase" evidence="3">
    <location>
        <begin position="5"/>
        <end position="240"/>
    </location>
</feature>
<reference evidence="5" key="1">
    <citation type="journal article" date="2019" name="Int. J. Syst. Evol. Microbiol.">
        <title>The Global Catalogue of Microorganisms (GCM) 10K type strain sequencing project: providing services to taxonomists for standard genome sequencing and annotation.</title>
        <authorList>
            <consortium name="The Broad Institute Genomics Platform"/>
            <consortium name="The Broad Institute Genome Sequencing Center for Infectious Disease"/>
            <person name="Wu L."/>
            <person name="Ma J."/>
        </authorList>
    </citation>
    <scope>NUCLEOTIDE SEQUENCE [LARGE SCALE GENOMIC DNA]</scope>
    <source>
        <strain evidence="5">KCTC 42182</strain>
    </source>
</reference>
<name>A0ABV7VCP9_9PROT</name>
<dbReference type="Proteomes" id="UP001595711">
    <property type="component" value="Unassembled WGS sequence"/>
</dbReference>
<evidence type="ECO:0000313" key="5">
    <source>
        <dbReference type="Proteomes" id="UP001595711"/>
    </source>
</evidence>
<dbReference type="Gene3D" id="3.40.50.720">
    <property type="entry name" value="NAD(P)-binding Rossmann-like Domain"/>
    <property type="match status" value="1"/>
</dbReference>
<dbReference type="InterPro" id="IPR036291">
    <property type="entry name" value="NAD(P)-bd_dom_sf"/>
</dbReference>
<accession>A0ABV7VCP9</accession>
<gene>
    <name evidence="4" type="ORF">ACFOOQ_04755</name>
</gene>
<comment type="caution">
    <text evidence="4">The sequence shown here is derived from an EMBL/GenBank/DDBJ whole genome shotgun (WGS) entry which is preliminary data.</text>
</comment>
<dbReference type="Gene3D" id="3.90.25.10">
    <property type="entry name" value="UDP-galactose 4-epimerase, domain 1"/>
    <property type="match status" value="1"/>
</dbReference>
<comment type="similarity">
    <text evidence="2">Belongs to the NAD(P)-dependent epimerase/dehydratase family.</text>
</comment>
<dbReference type="Pfam" id="PF01370">
    <property type="entry name" value="Epimerase"/>
    <property type="match status" value="1"/>
</dbReference>